<dbReference type="Proteomes" id="UP001365542">
    <property type="component" value="Unassembled WGS sequence"/>
</dbReference>
<dbReference type="AlphaFoldDB" id="A0AAV9X2X9"/>
<dbReference type="PROSITE" id="PS51257">
    <property type="entry name" value="PROKAR_LIPOPROTEIN"/>
    <property type="match status" value="1"/>
</dbReference>
<protein>
    <submittedName>
        <fullName evidence="2">Uncharacterized protein</fullName>
    </submittedName>
</protein>
<comment type="caution">
    <text evidence="2">The sequence shown here is derived from an EMBL/GenBank/DDBJ whole genome shotgun (WGS) entry which is preliminary data.</text>
</comment>
<dbReference type="SUPFAM" id="SSF159245">
    <property type="entry name" value="AttH-like"/>
    <property type="match status" value="1"/>
</dbReference>
<evidence type="ECO:0000313" key="3">
    <source>
        <dbReference type="Proteomes" id="UP001365542"/>
    </source>
</evidence>
<gene>
    <name evidence="2" type="ORF">TWF694_002750</name>
</gene>
<reference evidence="2 3" key="1">
    <citation type="submission" date="2019-10" db="EMBL/GenBank/DDBJ databases">
        <authorList>
            <person name="Palmer J.M."/>
        </authorList>
    </citation>
    <scope>NUCLEOTIDE SEQUENCE [LARGE SCALE GENOMIC DNA]</scope>
    <source>
        <strain evidence="2 3">TWF694</strain>
    </source>
</reference>
<dbReference type="InterPro" id="IPR023374">
    <property type="entry name" value="AttH-like_dom_sf"/>
</dbReference>
<feature type="chain" id="PRO_5043395963" evidence="1">
    <location>
        <begin position="33"/>
        <end position="498"/>
    </location>
</feature>
<accession>A0AAV9X2X9</accession>
<sequence length="498" mass="55385">MHLRPSISRSTFIRSVSLVIALLSHFLIGCVAQSWKTYPSSINGYLGMSFPEAEANHPNDGSDTWFVTARLTGLNTGKEYQIVTIFDRNAIAVNPVVLNFYEVSIFDCLNGEYVTYTDYELPVLNLLSPKLQVSSDHLDLLYRSSAGNATWVTAKDALGDLRPFVYDLYLPGSDSFGSGPFSVDITADMQNRPVAWGADDLRGVMTCFGETDTYSYFQTGPEINGTLTFRGVTEPVQGTLGHLDRQWFPTTPLIYAPTGRQRSHEWRQMNLNNSVDLSIWRQFDRTNNNTVVDTTGTTAYQGDSSTWTAGLPSDLTIEYIRYKKYPRSTSIGTLVPPPSPNMYLATEHIVRSASLAMELKGTYVQETPAINLVIEYFEGPIMWQGTYNGQNVNGIGIFETTYALYRDWELTEVLYNSLAHLQNASFSSKSKSEVLQIVAGLRQYVSSNPLQDNRIAAGLYITGSIIPALQTMSAGSDKSNMLTIAADLQYSLTLILQF</sequence>
<evidence type="ECO:0000313" key="2">
    <source>
        <dbReference type="EMBL" id="KAK6533821.1"/>
    </source>
</evidence>
<evidence type="ECO:0000256" key="1">
    <source>
        <dbReference type="SAM" id="SignalP"/>
    </source>
</evidence>
<keyword evidence="1" id="KW-0732">Signal</keyword>
<feature type="signal peptide" evidence="1">
    <location>
        <begin position="1"/>
        <end position="32"/>
    </location>
</feature>
<proteinExistence type="predicted"/>
<organism evidence="2 3">
    <name type="scientific">Orbilia ellipsospora</name>
    <dbReference type="NCBI Taxonomy" id="2528407"/>
    <lineage>
        <taxon>Eukaryota</taxon>
        <taxon>Fungi</taxon>
        <taxon>Dikarya</taxon>
        <taxon>Ascomycota</taxon>
        <taxon>Pezizomycotina</taxon>
        <taxon>Orbiliomycetes</taxon>
        <taxon>Orbiliales</taxon>
        <taxon>Orbiliaceae</taxon>
        <taxon>Orbilia</taxon>
    </lineage>
</organism>
<dbReference type="Gene3D" id="2.40.370.10">
    <property type="entry name" value="AttH-like domain"/>
    <property type="match status" value="1"/>
</dbReference>
<name>A0AAV9X2X9_9PEZI</name>
<dbReference type="EMBL" id="JAVHJO010000011">
    <property type="protein sequence ID" value="KAK6533821.1"/>
    <property type="molecule type" value="Genomic_DNA"/>
</dbReference>
<keyword evidence="3" id="KW-1185">Reference proteome</keyword>